<evidence type="ECO:0000259" key="4">
    <source>
        <dbReference type="Pfam" id="PF06429"/>
    </source>
</evidence>
<dbReference type="PANTHER" id="PTHR30435">
    <property type="entry name" value="FLAGELLAR PROTEIN"/>
    <property type="match status" value="1"/>
</dbReference>
<feature type="domain" description="Flagellar hook protein FlgE/F/G-like D1" evidence="5">
    <location>
        <begin position="94"/>
        <end position="159"/>
    </location>
</feature>
<evidence type="ECO:0000256" key="1">
    <source>
        <dbReference type="ARBA" id="ARBA00009677"/>
    </source>
</evidence>
<organism evidence="6">
    <name type="scientific">Liquorilactobacillus cacaonum</name>
    <dbReference type="NCBI Taxonomy" id="483012"/>
    <lineage>
        <taxon>Bacteria</taxon>
        <taxon>Bacillati</taxon>
        <taxon>Bacillota</taxon>
        <taxon>Bacilli</taxon>
        <taxon>Lactobacillales</taxon>
        <taxon>Lactobacillaceae</taxon>
        <taxon>Liquorilactobacillus</taxon>
    </lineage>
</organism>
<feature type="domain" description="Flagellar basal-body/hook protein C-terminal" evidence="4">
    <location>
        <begin position="208"/>
        <end position="253"/>
    </location>
</feature>
<dbReference type="Pfam" id="PF22692">
    <property type="entry name" value="LlgE_F_G_D1"/>
    <property type="match status" value="1"/>
</dbReference>
<evidence type="ECO:0000313" key="6">
    <source>
        <dbReference type="EMBL" id="AJA33812.1"/>
    </source>
</evidence>
<dbReference type="InterPro" id="IPR001444">
    <property type="entry name" value="Flag_bb_rod_N"/>
</dbReference>
<dbReference type="AlphaFoldDB" id="A0A0A7RF11"/>
<dbReference type="NCBIfam" id="TIGR03506">
    <property type="entry name" value="FlgEFG_subfam"/>
    <property type="match status" value="1"/>
</dbReference>
<dbReference type="Pfam" id="PF00460">
    <property type="entry name" value="Flg_bb_rod"/>
    <property type="match status" value="1"/>
</dbReference>
<dbReference type="PANTHER" id="PTHR30435:SF19">
    <property type="entry name" value="FLAGELLAR BASAL-BODY ROD PROTEIN FLGG"/>
    <property type="match status" value="1"/>
</dbReference>
<dbReference type="SUPFAM" id="SSF117143">
    <property type="entry name" value="Flagellar hook protein flgE"/>
    <property type="match status" value="1"/>
</dbReference>
<keyword evidence="2" id="KW-0975">Bacterial flagellum</keyword>
<name>A0A0A7RF11_9LACO</name>
<dbReference type="GO" id="GO:0009425">
    <property type="term" value="C:bacterial-type flagellum basal body"/>
    <property type="evidence" value="ECO:0007669"/>
    <property type="project" value="UniProtKB-SubCell"/>
</dbReference>
<keyword evidence="6" id="KW-0966">Cell projection</keyword>
<evidence type="ECO:0000259" key="3">
    <source>
        <dbReference type="Pfam" id="PF00460"/>
    </source>
</evidence>
<gene>
    <name evidence="6" type="primary">flgG</name>
</gene>
<sequence>MNISVIFAINKSGMNGLQNNMDNIANNIANSDTVGYKSNDTTFQELVNNQTTTAEVNLTSGTKLGLNTGVAVNGESINFVQGSLQQTGITNDFAIQGQGFFGTYNQDGELLLTRDGSFKRDNAGQLVNANGDKVAVDTTIPEENWPSGTLSVTSDGTINIVNNGNSTSVGKLRIYLPQNNEDLVSAGNNNYTVTNNDRLQVMTNANIKQGYLETSTVDLASSMTDMIATQRAYQLNAKALQSTDDMFEVINRLAD</sequence>
<comment type="similarity">
    <text evidence="1 2">Belongs to the flagella basal body rod proteins family.</text>
</comment>
<dbReference type="InterPro" id="IPR020013">
    <property type="entry name" value="Flagellar_FlgE/F/G"/>
</dbReference>
<keyword evidence="6" id="KW-0969">Cilium</keyword>
<proteinExistence type="inferred from homology"/>
<evidence type="ECO:0000256" key="2">
    <source>
        <dbReference type="RuleBase" id="RU362116"/>
    </source>
</evidence>
<comment type="subcellular location">
    <subcellularLocation>
        <location evidence="2">Bacterial flagellum basal body</location>
    </subcellularLocation>
</comment>
<evidence type="ECO:0000259" key="5">
    <source>
        <dbReference type="Pfam" id="PF22692"/>
    </source>
</evidence>
<dbReference type="Pfam" id="PF06429">
    <property type="entry name" value="Flg_bbr_C"/>
    <property type="match status" value="1"/>
</dbReference>
<protein>
    <submittedName>
        <fullName evidence="6">Flagellar basal-body rod protein FlgG</fullName>
    </submittedName>
</protein>
<keyword evidence="6" id="KW-0282">Flagellum</keyword>
<dbReference type="InterPro" id="IPR037925">
    <property type="entry name" value="FlgE/F/G-like"/>
</dbReference>
<accession>A0A0A7RF11</accession>
<dbReference type="InterPro" id="IPR010930">
    <property type="entry name" value="Flg_bb/hook_C_dom"/>
</dbReference>
<dbReference type="InterPro" id="IPR053967">
    <property type="entry name" value="LlgE_F_G-like_D1"/>
</dbReference>
<dbReference type="GO" id="GO:0071978">
    <property type="term" value="P:bacterial-type flagellum-dependent swarming motility"/>
    <property type="evidence" value="ECO:0007669"/>
    <property type="project" value="TreeGrafter"/>
</dbReference>
<feature type="domain" description="Flagellar basal body rod protein N-terminal" evidence="3">
    <location>
        <begin position="12"/>
        <end position="37"/>
    </location>
</feature>
<dbReference type="EMBL" id="KM886861">
    <property type="protein sequence ID" value="AJA33812.1"/>
    <property type="molecule type" value="Genomic_DNA"/>
</dbReference>
<reference evidence="6" key="1">
    <citation type="journal article" date="2014" name="Appl. Environ. Microbiol.">
        <title>Detection and genomic characterization of motility in Lactobacillus curvatus: confirmation of motility in a species outside the Lactobacillus salivarius clade.</title>
        <authorList>
            <person name="Cousin F.J."/>
            <person name="Lynch S.M."/>
            <person name="Harris H.M."/>
            <person name="McCann A."/>
            <person name="Lynch D.B."/>
            <person name="Neville B.A."/>
            <person name="Irisawa T."/>
            <person name="Okada S."/>
            <person name="Endo A."/>
            <person name="O'Toole P.W."/>
        </authorList>
    </citation>
    <scope>NUCLEOTIDE SEQUENCE</scope>
    <source>
        <strain evidence="6">DSM 21116</strain>
    </source>
</reference>